<comment type="caution">
    <text evidence="1">The sequence shown here is derived from an EMBL/GenBank/DDBJ whole genome shotgun (WGS) entry which is preliminary data.</text>
</comment>
<proteinExistence type="predicted"/>
<reference evidence="1 2" key="1">
    <citation type="submission" date="2017-12" db="EMBL/GenBank/DDBJ databases">
        <title>Comparative genomics of Botrytis spp.</title>
        <authorList>
            <person name="Valero-Jimenez C.A."/>
            <person name="Tapia P."/>
            <person name="Veloso J."/>
            <person name="Silva-Moreno E."/>
            <person name="Staats M."/>
            <person name="Valdes J.H."/>
            <person name="Van Kan J.A.L."/>
        </authorList>
    </citation>
    <scope>NUCLEOTIDE SEQUENCE [LARGE SCALE GENOMIC DNA]</scope>
    <source>
        <strain evidence="1 2">Bh0001</strain>
    </source>
</reference>
<name>A0A4Z1GU19_9HELO</name>
<accession>A0A4Z1GU19</accession>
<dbReference type="Proteomes" id="UP000297814">
    <property type="component" value="Unassembled WGS sequence"/>
</dbReference>
<organism evidence="1 2">
    <name type="scientific">Botrytis hyacinthi</name>
    <dbReference type="NCBI Taxonomy" id="278943"/>
    <lineage>
        <taxon>Eukaryota</taxon>
        <taxon>Fungi</taxon>
        <taxon>Dikarya</taxon>
        <taxon>Ascomycota</taxon>
        <taxon>Pezizomycotina</taxon>
        <taxon>Leotiomycetes</taxon>
        <taxon>Helotiales</taxon>
        <taxon>Sclerotiniaceae</taxon>
        <taxon>Botrytis</taxon>
    </lineage>
</organism>
<keyword evidence="2" id="KW-1185">Reference proteome</keyword>
<protein>
    <submittedName>
        <fullName evidence="1">Uncharacterized protein</fullName>
    </submittedName>
</protein>
<evidence type="ECO:0000313" key="1">
    <source>
        <dbReference type="EMBL" id="TGO38421.1"/>
    </source>
</evidence>
<dbReference type="AlphaFoldDB" id="A0A4Z1GU19"/>
<evidence type="ECO:0000313" key="2">
    <source>
        <dbReference type="Proteomes" id="UP000297814"/>
    </source>
</evidence>
<dbReference type="EMBL" id="PQXK01000075">
    <property type="protein sequence ID" value="TGO38421.1"/>
    <property type="molecule type" value="Genomic_DNA"/>
</dbReference>
<sequence length="76" mass="8689">MASITLERAPPRMDKIMNLAARRVLLVWRRTPTVSVQRDAELPFGDTALEHVRIASPSTAYNAPHWKRQGYLSFLL</sequence>
<gene>
    <name evidence="1" type="ORF">BHYA_0075g00240</name>
</gene>